<keyword evidence="9 14" id="KW-0472">Membrane</keyword>
<evidence type="ECO:0000256" key="8">
    <source>
        <dbReference type="ARBA" id="ARBA00022989"/>
    </source>
</evidence>
<feature type="transmembrane region" description="Helical" evidence="14">
    <location>
        <begin position="427"/>
        <end position="448"/>
    </location>
</feature>
<dbReference type="GO" id="GO:0005886">
    <property type="term" value="C:plasma membrane"/>
    <property type="evidence" value="ECO:0007669"/>
    <property type="project" value="UniProtKB-SubCell"/>
</dbReference>
<feature type="transmembrane region" description="Helical" evidence="14">
    <location>
        <begin position="345"/>
        <end position="363"/>
    </location>
</feature>
<evidence type="ECO:0000256" key="3">
    <source>
        <dbReference type="ARBA" id="ARBA00022448"/>
    </source>
</evidence>
<comment type="similarity">
    <text evidence="11">Belongs to the UlaA family.</text>
</comment>
<proteinExistence type="inferred from homology"/>
<feature type="transmembrane region" description="Helical" evidence="14">
    <location>
        <begin position="126"/>
        <end position="146"/>
    </location>
</feature>
<feature type="transmembrane region" description="Helical" evidence="14">
    <location>
        <begin position="12"/>
        <end position="29"/>
    </location>
</feature>
<keyword evidence="3" id="KW-0813">Transport</keyword>
<dbReference type="Proteomes" id="UP000070505">
    <property type="component" value="Unassembled WGS sequence"/>
</dbReference>
<evidence type="ECO:0000256" key="12">
    <source>
        <dbReference type="ARBA" id="ARBA00039702"/>
    </source>
</evidence>
<dbReference type="NCBIfam" id="NF006920">
    <property type="entry name" value="PRK09410.1-2"/>
    <property type="match status" value="1"/>
</dbReference>
<evidence type="ECO:0000256" key="13">
    <source>
        <dbReference type="ARBA" id="ARBA00042859"/>
    </source>
</evidence>
<dbReference type="NCBIfam" id="NF009553">
    <property type="entry name" value="PRK12997.1-5"/>
    <property type="match status" value="1"/>
</dbReference>
<dbReference type="GO" id="GO:0009401">
    <property type="term" value="P:phosphoenolpyruvate-dependent sugar phosphotransferase system"/>
    <property type="evidence" value="ECO:0007669"/>
    <property type="project" value="UniProtKB-KW"/>
</dbReference>
<dbReference type="InterPro" id="IPR004703">
    <property type="entry name" value="PTS_sugar-sp_permease"/>
</dbReference>
<dbReference type="RefSeq" id="WP_075523261.1">
    <property type="nucleotide sequence ID" value="NZ_KQ961853.1"/>
</dbReference>
<name>A0A135ZAA9_GARVA</name>
<accession>A0A135ZAA9</accession>
<comment type="caution">
    <text evidence="15">The sequence shown here is derived from an EMBL/GenBank/DDBJ whole genome shotgun (WGS) entry which is preliminary data.</text>
</comment>
<dbReference type="PANTHER" id="PTHR33843">
    <property type="entry name" value="ASCORBATE-SPECIFIC PTS SYSTEM EIIC COMPONENT"/>
    <property type="match status" value="1"/>
</dbReference>
<evidence type="ECO:0000256" key="10">
    <source>
        <dbReference type="ARBA" id="ARBA00037387"/>
    </source>
</evidence>
<feature type="transmembrane region" description="Helical" evidence="14">
    <location>
        <begin position="375"/>
        <end position="395"/>
    </location>
</feature>
<evidence type="ECO:0000256" key="5">
    <source>
        <dbReference type="ARBA" id="ARBA00022597"/>
    </source>
</evidence>
<evidence type="ECO:0000256" key="1">
    <source>
        <dbReference type="ARBA" id="ARBA00004651"/>
    </source>
</evidence>
<comment type="function">
    <text evidence="10">The phosphoenolpyruvate-dependent sugar phosphotransferase system (sugar PTS), a major carbohydrate active transport system, catalyzes the phosphorylation of incoming sugar substrates concomitantly with their translocation across the cell membrane. The enzyme II UlaABC PTS system is involved in ascorbate transport.</text>
</comment>
<evidence type="ECO:0000256" key="14">
    <source>
        <dbReference type="SAM" id="Phobius"/>
    </source>
</evidence>
<comment type="subunit">
    <text evidence="2">Homodimer.</text>
</comment>
<feature type="transmembrane region" description="Helical" evidence="14">
    <location>
        <begin position="221"/>
        <end position="244"/>
    </location>
</feature>
<evidence type="ECO:0000256" key="6">
    <source>
        <dbReference type="ARBA" id="ARBA00022683"/>
    </source>
</evidence>
<feature type="transmembrane region" description="Helical" evidence="14">
    <location>
        <begin position="319"/>
        <end position="339"/>
    </location>
</feature>
<evidence type="ECO:0000313" key="15">
    <source>
        <dbReference type="EMBL" id="KXI18593.1"/>
    </source>
</evidence>
<keyword evidence="7 14" id="KW-0812">Transmembrane</keyword>
<feature type="transmembrane region" description="Helical" evidence="14">
    <location>
        <begin position="41"/>
        <end position="59"/>
    </location>
</feature>
<gene>
    <name evidence="15" type="ORF">HMPREF3230_00369</name>
</gene>
<evidence type="ECO:0000256" key="11">
    <source>
        <dbReference type="ARBA" id="ARBA00038218"/>
    </source>
</evidence>
<keyword evidence="5" id="KW-0762">Sugar transport</keyword>
<evidence type="ECO:0000313" key="16">
    <source>
        <dbReference type="Proteomes" id="UP000070505"/>
    </source>
</evidence>
<dbReference type="PANTHER" id="PTHR33843:SF4">
    <property type="entry name" value="ASCORBATE-SPECIFIC PTS SYSTEM EIIC COMPONENT"/>
    <property type="match status" value="1"/>
</dbReference>
<feature type="transmembrane region" description="Helical" evidence="14">
    <location>
        <begin position="259"/>
        <end position="285"/>
    </location>
</feature>
<dbReference type="Pfam" id="PF03611">
    <property type="entry name" value="EIIC-GAT"/>
    <property type="match status" value="1"/>
</dbReference>
<keyword evidence="8 14" id="KW-1133">Transmembrane helix</keyword>
<organism evidence="15 16">
    <name type="scientific">Gardnerella vaginalis</name>
    <dbReference type="NCBI Taxonomy" id="2702"/>
    <lineage>
        <taxon>Bacteria</taxon>
        <taxon>Bacillati</taxon>
        <taxon>Actinomycetota</taxon>
        <taxon>Actinomycetes</taxon>
        <taxon>Bifidobacteriales</taxon>
        <taxon>Bifidobacteriaceae</taxon>
        <taxon>Gardnerella</taxon>
    </lineage>
</organism>
<sequence length="463" mass="48791">MNGVLSVLLDIFRQPAVIVALISMIGLIAQRKKISDILQGSIRTLVGFLVLAAGSGVITDSLAPFGSMFQHAFRVQGVVPNNEAIIGTVLLKYGSESALIFFFGMIVNIVLSITSRFKFIYLTGHVAFYMASMLAVIFNVSGFAMWEVLLWGSIAQGLFITISPAIVQPFMTKAAGKDDVALGHPASAGVALGALIARLTSSKKKPSKSTEDIKFPSALGFLRDTTVLITISMAIIYVVVALFAGSQYIESQLSHGQNFIIFVVLKAATFSAGVFIILAGVKVVLDEIVPAFKGISEKLVKNAKPALDAPMTFGFAPNAVLIGFLSSFVGGLLGMIIMIVSGSTVVIPGIVAHFMAGGVAGVFGNGQGGRRGCVIASFVNGIFITFLPLLLLPVLGDLGSVNSTYSDADYGVTGVALGYANVFGGRAILVTSVIVSVIIFYVVSFITARRKVENNIEKVVLES</sequence>
<keyword evidence="4" id="KW-1003">Cell membrane</keyword>
<dbReference type="AlphaFoldDB" id="A0A135ZAA9"/>
<reference evidence="15 16" key="1">
    <citation type="submission" date="2016-02" db="EMBL/GenBank/DDBJ databases">
        <authorList>
            <person name="Wen L."/>
            <person name="He K."/>
            <person name="Yang H."/>
        </authorList>
    </citation>
    <scope>NUCLEOTIDE SEQUENCE [LARGE SCALE GENOMIC DNA]</scope>
    <source>
        <strain evidence="15 16">CMW7778B</strain>
    </source>
</reference>
<evidence type="ECO:0000256" key="9">
    <source>
        <dbReference type="ARBA" id="ARBA00023136"/>
    </source>
</evidence>
<keyword evidence="6" id="KW-0598">Phosphotransferase system</keyword>
<evidence type="ECO:0000256" key="4">
    <source>
        <dbReference type="ARBA" id="ARBA00022475"/>
    </source>
</evidence>
<comment type="subcellular location">
    <subcellularLocation>
        <location evidence="1">Cell membrane</location>
        <topology evidence="1">Multi-pass membrane protein</topology>
    </subcellularLocation>
</comment>
<dbReference type="PATRIC" id="fig|2702.101.peg.357"/>
<dbReference type="EMBL" id="LSRC01000012">
    <property type="protein sequence ID" value="KXI18593.1"/>
    <property type="molecule type" value="Genomic_DNA"/>
</dbReference>
<evidence type="ECO:0000256" key="7">
    <source>
        <dbReference type="ARBA" id="ARBA00022692"/>
    </source>
</evidence>
<protein>
    <recommendedName>
        <fullName evidence="12">Ascorbate-specific PTS system EIIC component</fullName>
    </recommendedName>
    <alternativeName>
        <fullName evidence="13">Ascorbate-specific permease IIC component UlaA</fullName>
    </alternativeName>
</protein>
<evidence type="ECO:0000256" key="2">
    <source>
        <dbReference type="ARBA" id="ARBA00011738"/>
    </source>
</evidence>
<dbReference type="InterPro" id="IPR051562">
    <property type="entry name" value="Ascorbate-PTS_EIIC"/>
</dbReference>
<dbReference type="NCBIfam" id="NF006922">
    <property type="entry name" value="PRK09410.1-5"/>
    <property type="match status" value="1"/>
</dbReference>